<evidence type="ECO:0000256" key="1">
    <source>
        <dbReference type="SAM" id="MobiDB-lite"/>
    </source>
</evidence>
<protein>
    <submittedName>
        <fullName evidence="3">Uncharacterized protein</fullName>
    </submittedName>
</protein>
<dbReference type="Proteomes" id="UP001303473">
    <property type="component" value="Unassembled WGS sequence"/>
</dbReference>
<feature type="region of interest" description="Disordered" evidence="1">
    <location>
        <begin position="69"/>
        <end position="92"/>
    </location>
</feature>
<evidence type="ECO:0000313" key="3">
    <source>
        <dbReference type="EMBL" id="KAK3943879.1"/>
    </source>
</evidence>
<sequence length="363" mass="39055">MSCPNPRYRFPAAGSKTSAPDPATPAAIHHHCQETVKEETRTSVIYQALPTSIQNHLPPWGSIRRTVTSPSTLLSRPTTAGSVASTTPMPSGMTTPLSEADTLTPDYHAGGAYCSEISNDYSTSLSGVMPPRPTPITPGHSSSNGNVHSGSNGGSGSGVDWRCGQLGMDLLLNASQEHEYTQQHDNTSLVIFERQAYLDGVSYLLKGLPANLEEVEVTRLRNSLPPSLRHTDRPEYKGSNGVDGYVGGEGREEKGRKNVVHRGVLFILVCLLAWVRWIAPYFFSFVSEMMRYEREYKVSNNIFGTTMAGFSVGVEAIRKLGDGVAGQLLAGALDYTATGVSGALREFAEGKCKNGGSGGTKRR</sequence>
<evidence type="ECO:0000256" key="2">
    <source>
        <dbReference type="SAM" id="Phobius"/>
    </source>
</evidence>
<keyword evidence="2" id="KW-0812">Transmembrane</keyword>
<reference evidence="4" key="1">
    <citation type="journal article" date="2023" name="Mol. Phylogenet. Evol.">
        <title>Genome-scale phylogeny and comparative genomics of the fungal order Sordariales.</title>
        <authorList>
            <person name="Hensen N."/>
            <person name="Bonometti L."/>
            <person name="Westerberg I."/>
            <person name="Brannstrom I.O."/>
            <person name="Guillou S."/>
            <person name="Cros-Aarteil S."/>
            <person name="Calhoun S."/>
            <person name="Haridas S."/>
            <person name="Kuo A."/>
            <person name="Mondo S."/>
            <person name="Pangilinan J."/>
            <person name="Riley R."/>
            <person name="LaButti K."/>
            <person name="Andreopoulos B."/>
            <person name="Lipzen A."/>
            <person name="Chen C."/>
            <person name="Yan M."/>
            <person name="Daum C."/>
            <person name="Ng V."/>
            <person name="Clum A."/>
            <person name="Steindorff A."/>
            <person name="Ohm R.A."/>
            <person name="Martin F."/>
            <person name="Silar P."/>
            <person name="Natvig D.O."/>
            <person name="Lalanne C."/>
            <person name="Gautier V."/>
            <person name="Ament-Velasquez S.L."/>
            <person name="Kruys A."/>
            <person name="Hutchinson M.I."/>
            <person name="Powell A.J."/>
            <person name="Barry K."/>
            <person name="Miller A.N."/>
            <person name="Grigoriev I.V."/>
            <person name="Debuchy R."/>
            <person name="Gladieux P."/>
            <person name="Hiltunen Thoren M."/>
            <person name="Johannesson H."/>
        </authorList>
    </citation>
    <scope>NUCLEOTIDE SEQUENCE [LARGE SCALE GENOMIC DNA]</scope>
    <source>
        <strain evidence="4">CBS 340.73</strain>
    </source>
</reference>
<feature type="transmembrane region" description="Helical" evidence="2">
    <location>
        <begin position="264"/>
        <end position="286"/>
    </location>
</feature>
<name>A0AAN6S809_9PEZI</name>
<organism evidence="3 4">
    <name type="scientific">Diplogelasinospora grovesii</name>
    <dbReference type="NCBI Taxonomy" id="303347"/>
    <lineage>
        <taxon>Eukaryota</taxon>
        <taxon>Fungi</taxon>
        <taxon>Dikarya</taxon>
        <taxon>Ascomycota</taxon>
        <taxon>Pezizomycotina</taxon>
        <taxon>Sordariomycetes</taxon>
        <taxon>Sordariomycetidae</taxon>
        <taxon>Sordariales</taxon>
        <taxon>Diplogelasinosporaceae</taxon>
        <taxon>Diplogelasinospora</taxon>
    </lineage>
</organism>
<proteinExistence type="predicted"/>
<gene>
    <name evidence="3" type="ORF">QBC46DRAFT_376517</name>
</gene>
<keyword evidence="2" id="KW-0472">Membrane</keyword>
<feature type="compositionally biased region" description="Low complexity" evidence="1">
    <location>
        <begin position="139"/>
        <end position="150"/>
    </location>
</feature>
<dbReference type="AlphaFoldDB" id="A0AAN6S809"/>
<feature type="region of interest" description="Disordered" evidence="1">
    <location>
        <begin position="124"/>
        <end position="158"/>
    </location>
</feature>
<keyword evidence="4" id="KW-1185">Reference proteome</keyword>
<keyword evidence="2" id="KW-1133">Transmembrane helix</keyword>
<evidence type="ECO:0000313" key="4">
    <source>
        <dbReference type="Proteomes" id="UP001303473"/>
    </source>
</evidence>
<accession>A0AAN6S809</accession>
<feature type="region of interest" description="Disordered" evidence="1">
    <location>
        <begin position="225"/>
        <end position="248"/>
    </location>
</feature>
<feature type="region of interest" description="Disordered" evidence="1">
    <location>
        <begin position="1"/>
        <end position="25"/>
    </location>
</feature>
<dbReference type="EMBL" id="MU853763">
    <property type="protein sequence ID" value="KAK3943879.1"/>
    <property type="molecule type" value="Genomic_DNA"/>
</dbReference>
<comment type="caution">
    <text evidence="3">The sequence shown here is derived from an EMBL/GenBank/DDBJ whole genome shotgun (WGS) entry which is preliminary data.</text>
</comment>